<reference evidence="7 8" key="1">
    <citation type="submission" date="2023-10" db="EMBL/GenBank/DDBJ databases">
        <title>Development of a sustainable strategy for remediation of hydrocarbon-contaminated territories based on the waste exchange concept.</title>
        <authorList>
            <person name="Krivoruchko A."/>
        </authorList>
    </citation>
    <scope>NUCLEOTIDE SEQUENCE [LARGE SCALE GENOMIC DNA]</scope>
    <source>
        <strain evidence="7 8">IEGM 60</strain>
    </source>
</reference>
<feature type="domain" description="Reductase C-terminal" evidence="6">
    <location>
        <begin position="319"/>
        <end position="402"/>
    </location>
</feature>
<evidence type="ECO:0000313" key="8">
    <source>
        <dbReference type="Proteomes" id="UP001185737"/>
    </source>
</evidence>
<dbReference type="RefSeq" id="WP_317571315.1">
    <property type="nucleotide sequence ID" value="NZ_JAWLKA010000032.1"/>
</dbReference>
<dbReference type="SUPFAM" id="SSF55424">
    <property type="entry name" value="FAD/NAD-linked reductases, dimerisation (C-terminal) domain"/>
    <property type="match status" value="1"/>
</dbReference>
<dbReference type="InterPro" id="IPR036188">
    <property type="entry name" value="FAD/NAD-bd_sf"/>
</dbReference>
<dbReference type="Pfam" id="PF14759">
    <property type="entry name" value="Reductase_C"/>
    <property type="match status" value="1"/>
</dbReference>
<dbReference type="Pfam" id="PF07992">
    <property type="entry name" value="Pyr_redox_2"/>
    <property type="match status" value="1"/>
</dbReference>
<evidence type="ECO:0000256" key="1">
    <source>
        <dbReference type="ARBA" id="ARBA00001974"/>
    </source>
</evidence>
<evidence type="ECO:0000259" key="5">
    <source>
        <dbReference type="Pfam" id="PF07992"/>
    </source>
</evidence>
<dbReference type="InterPro" id="IPR050446">
    <property type="entry name" value="FAD-oxidoreductase/Apoptosis"/>
</dbReference>
<dbReference type="InterPro" id="IPR023753">
    <property type="entry name" value="FAD/NAD-binding_dom"/>
</dbReference>
<keyword evidence="3" id="KW-0274">FAD</keyword>
<dbReference type="PANTHER" id="PTHR43557:SF2">
    <property type="entry name" value="RIESKE DOMAIN-CONTAINING PROTEIN-RELATED"/>
    <property type="match status" value="1"/>
</dbReference>
<evidence type="ECO:0000256" key="4">
    <source>
        <dbReference type="ARBA" id="ARBA00023002"/>
    </source>
</evidence>
<comment type="caution">
    <text evidence="7">The sequence shown here is derived from an EMBL/GenBank/DDBJ whole genome shotgun (WGS) entry which is preliminary data.</text>
</comment>
<dbReference type="PRINTS" id="PR00368">
    <property type="entry name" value="FADPNR"/>
</dbReference>
<dbReference type="PANTHER" id="PTHR43557">
    <property type="entry name" value="APOPTOSIS-INDUCING FACTOR 1"/>
    <property type="match status" value="1"/>
</dbReference>
<evidence type="ECO:0000313" key="7">
    <source>
        <dbReference type="EMBL" id="MDV6286087.1"/>
    </source>
</evidence>
<dbReference type="Gene3D" id="3.30.390.30">
    <property type="match status" value="1"/>
</dbReference>
<evidence type="ECO:0000256" key="3">
    <source>
        <dbReference type="ARBA" id="ARBA00022827"/>
    </source>
</evidence>
<feature type="domain" description="FAD/NAD(P)-binding" evidence="5">
    <location>
        <begin position="4"/>
        <end position="300"/>
    </location>
</feature>
<dbReference type="Proteomes" id="UP001185737">
    <property type="component" value="Unassembled WGS sequence"/>
</dbReference>
<evidence type="ECO:0000259" key="6">
    <source>
        <dbReference type="Pfam" id="PF14759"/>
    </source>
</evidence>
<comment type="cofactor">
    <cofactor evidence="1">
        <name>FAD</name>
        <dbReference type="ChEBI" id="CHEBI:57692"/>
    </cofactor>
</comment>
<dbReference type="EMBL" id="JAWLKA010000032">
    <property type="protein sequence ID" value="MDV6286087.1"/>
    <property type="molecule type" value="Genomic_DNA"/>
</dbReference>
<evidence type="ECO:0000256" key="2">
    <source>
        <dbReference type="ARBA" id="ARBA00022630"/>
    </source>
</evidence>
<accession>A0ABU4CSM6</accession>
<proteinExistence type="predicted"/>
<dbReference type="Gene3D" id="3.50.50.60">
    <property type="entry name" value="FAD/NAD(P)-binding domain"/>
    <property type="match status" value="2"/>
</dbReference>
<gene>
    <name evidence="7" type="ORF">R3Q59_37015</name>
</gene>
<name>A0ABU4CSM6_RHOJO</name>
<dbReference type="SUPFAM" id="SSF51905">
    <property type="entry name" value="FAD/NAD(P)-binding domain"/>
    <property type="match status" value="2"/>
</dbReference>
<keyword evidence="4" id="KW-0560">Oxidoreductase</keyword>
<organism evidence="7 8">
    <name type="scientific">Rhodococcus jostii</name>
    <dbReference type="NCBI Taxonomy" id="132919"/>
    <lineage>
        <taxon>Bacteria</taxon>
        <taxon>Bacillati</taxon>
        <taxon>Actinomycetota</taxon>
        <taxon>Actinomycetes</taxon>
        <taxon>Mycobacteriales</taxon>
        <taxon>Nocardiaceae</taxon>
        <taxon>Rhodococcus</taxon>
    </lineage>
</organism>
<dbReference type="InterPro" id="IPR028202">
    <property type="entry name" value="Reductase_C"/>
</dbReference>
<dbReference type="InterPro" id="IPR016156">
    <property type="entry name" value="FAD/NAD-linked_Rdtase_dimer_sf"/>
</dbReference>
<keyword evidence="8" id="KW-1185">Reference proteome</keyword>
<sequence length="413" mass="44166">MSATVIIGAGHAGIQLADSLRTRGHDRPITVLSAESELPYQRPPLSKDYLAEGDPQPLPLRGAEFYHDHEIDLRRGAAVTGIDPRTRTIGCADGTRMHYDELVLAAGSRNRRLTLPSAQGPGVHYLRTAADAALLHDDLDRATAAVVIGAGFIGLEFAAAAARRGIDVTVVEYGPRPLARALTYATTDQLTVTHRAAGIDFQFDVQVSAIEHAHGRVSAVVVHDGRRFPADLVVIGIGADPQTDLAASANLRIDNGIHVDEFLRTSDEHIWAIGDCVSFPCTHAGTRVRRESVQNAVDQARALAATLTGTPTGYQDLPWFWSHQGSCKIQIAGVGGPADRTVVPTDPSTGKFSTFRFRDDVLVAVESVNQPAVHLAARKVLSARRRPSLTDLTRAGFDLKSLSPARSAAISAG</sequence>
<protein>
    <submittedName>
        <fullName evidence="7">FAD-dependent oxidoreductase</fullName>
    </submittedName>
</protein>
<keyword evidence="2" id="KW-0285">Flavoprotein</keyword>
<dbReference type="PRINTS" id="PR00411">
    <property type="entry name" value="PNDRDTASEI"/>
</dbReference>